<keyword evidence="5" id="KW-0156">Chromatin regulator</keyword>
<dbReference type="Gene3D" id="1.10.10.1500">
    <property type="entry name" value="JmjC domain-containing ribosomal oxygenase (ROX), dimer domain"/>
    <property type="match status" value="1"/>
</dbReference>
<reference evidence="15" key="2">
    <citation type="submission" date="2013-03" db="EMBL/GenBank/DDBJ databases">
        <authorList>
            <person name="Motta M.C.M."/>
            <person name="Martins A.C.A."/>
            <person name="Preta C.M.C.C."/>
            <person name="Silva R."/>
            <person name="de Souza S.S."/>
            <person name="Klein C.C."/>
            <person name="de Almeida L.G.P."/>
            <person name="Cunha O.L."/>
            <person name="Colabardini A.C."/>
            <person name="Lima B.A."/>
            <person name="Machado C.R."/>
            <person name="Soares C.M.A."/>
            <person name="de Menezes C.B.A."/>
            <person name="Bartolomeu D.C."/>
            <person name="Grisard E.C."/>
            <person name="Fantinatti-Garboggini F."/>
            <person name="Rodrigues-Luiz G.F."/>
            <person name="Wagner G."/>
            <person name="Goldman G.H."/>
            <person name="Fietto J.L.R."/>
            <person name="Ciapina L.P."/>
            <person name="Brocchi M."/>
            <person name="Elias M.C."/>
            <person name="Goldman M.H.S."/>
            <person name="Sagot M.-F."/>
            <person name="Pereira M."/>
            <person name="Stoco P.H."/>
            <person name="Teixeira S.M.R."/>
            <person name="de Mendonca-Neto R.P."/>
            <person name="Maciel T.E.F."/>
            <person name="Mendes T.A.O."/>
            <person name="Urmenyi T.P."/>
            <person name="Teixeira M.M.G."/>
            <person name="de Camargo E.F.P."/>
            <person name="de Sousa W."/>
            <person name="Schenkman S."/>
            <person name="de Vasconcelos A.T.R."/>
        </authorList>
    </citation>
    <scope>NUCLEOTIDE SEQUENCE</scope>
</reference>
<comment type="similarity">
    <text evidence="2">Belongs to the ROX family. NO66 subfamily.</text>
</comment>
<evidence type="ECO:0000256" key="11">
    <source>
        <dbReference type="ARBA" id="ARBA00023242"/>
    </source>
</evidence>
<evidence type="ECO:0000313" key="17">
    <source>
        <dbReference type="EMBL" id="EPY27886.1"/>
    </source>
</evidence>
<protein>
    <recommendedName>
        <fullName evidence="12">Bifunctional lysine-specific demethylase and histidyl-hydroxylase</fullName>
        <ecNumber evidence="12">1.14.11.-</ecNumber>
    </recommendedName>
</protein>
<dbReference type="GO" id="GO:0051864">
    <property type="term" value="F:histone H3K36 demethylase activity"/>
    <property type="evidence" value="ECO:0007669"/>
    <property type="project" value="TreeGrafter"/>
</dbReference>
<evidence type="ECO:0000256" key="5">
    <source>
        <dbReference type="ARBA" id="ARBA00022853"/>
    </source>
</evidence>
<comment type="cofactor">
    <cofactor evidence="12">
        <name>Fe(2+)</name>
        <dbReference type="ChEBI" id="CHEBI:29033"/>
    </cofactor>
    <text evidence="12">Binds 1 Fe(2+) ion per subunit.</text>
</comment>
<dbReference type="PANTHER" id="PTHR13096:SF8">
    <property type="entry name" value="RIBOSOMAL OXYGENASE 1"/>
    <property type="match status" value="1"/>
</dbReference>
<evidence type="ECO:0000256" key="7">
    <source>
        <dbReference type="ARBA" id="ARBA00023002"/>
    </source>
</evidence>
<accession>S9U4A4</accession>
<dbReference type="PROSITE" id="PS51184">
    <property type="entry name" value="JMJC"/>
    <property type="match status" value="1"/>
</dbReference>
<keyword evidence="18" id="KW-1185">Reference proteome</keyword>
<keyword evidence="11 12" id="KW-0539">Nucleus</keyword>
<feature type="compositionally biased region" description="Basic and acidic residues" evidence="13">
    <location>
        <begin position="10"/>
        <end position="20"/>
    </location>
</feature>
<evidence type="ECO:0000256" key="13">
    <source>
        <dbReference type="SAM" id="MobiDB-lite"/>
    </source>
</evidence>
<keyword evidence="15" id="KW-0489">Methyltransferase</keyword>
<dbReference type="GO" id="GO:0005506">
    <property type="term" value="F:iron ion binding"/>
    <property type="evidence" value="ECO:0007669"/>
    <property type="project" value="UniProtKB-UniRule"/>
</dbReference>
<gene>
    <name evidence="17" type="ORF">STCU_05452</name>
    <name evidence="16" type="ORF">STCU_06767</name>
    <name evidence="15" type="ORF">STCU_07638</name>
</gene>
<evidence type="ECO:0000313" key="18">
    <source>
        <dbReference type="Proteomes" id="UP000015354"/>
    </source>
</evidence>
<dbReference type="Proteomes" id="UP000015354">
    <property type="component" value="Unassembled WGS sequence"/>
</dbReference>
<dbReference type="InterPro" id="IPR039994">
    <property type="entry name" value="NO66-like"/>
</dbReference>
<keyword evidence="3" id="KW-0678">Repressor</keyword>
<evidence type="ECO:0000259" key="14">
    <source>
        <dbReference type="PROSITE" id="PS51184"/>
    </source>
</evidence>
<dbReference type="SUPFAM" id="SSF51197">
    <property type="entry name" value="Clavaminate synthase-like"/>
    <property type="match status" value="1"/>
</dbReference>
<dbReference type="EMBL" id="ATMH01005452">
    <property type="protein sequence ID" value="EPY27886.1"/>
    <property type="molecule type" value="Genomic_DNA"/>
</dbReference>
<evidence type="ECO:0000256" key="10">
    <source>
        <dbReference type="ARBA" id="ARBA00023163"/>
    </source>
</evidence>
<evidence type="ECO:0000256" key="2">
    <source>
        <dbReference type="ARBA" id="ARBA00010309"/>
    </source>
</evidence>
<comment type="caution">
    <text evidence="15">The sequence shown here is derived from an EMBL/GenBank/DDBJ whole genome shotgun (WGS) entry which is preliminary data.</text>
</comment>
<dbReference type="GO" id="GO:0032259">
    <property type="term" value="P:methylation"/>
    <property type="evidence" value="ECO:0007669"/>
    <property type="project" value="UniProtKB-KW"/>
</dbReference>
<sequence length="487" mass="55621">MKGSKKRQVTKAEEAGGDTKKLKHSHHTENVETHHVFFEYFLKVSRSEFFKTYFEKKHLLCSHGDPHHFSSGNEKLHIPPIQWSTELMLKHAKNRPLHFGTDISVVRFDKEKGCRVTYKSEGVTTPAELKQCMDSGWSVRFLRPHEYMESDSAFISLMEREFGCYCGLNSYWTPAGTQGFAPHYDDVDVFLFQMEGEKEWRLYDPLDEVGVLTRHSSEDFQLDEYPEPKYFFTLKAGDVLYMPRGMVHQGRTTARTHSLHVTFSANQMNTWADVMQQVAAYSVGVLAANRLEWRKTVPLDLPRVLGIANSDTFRETAGVTPLTELQKSKRETFLLQLRERVAEMTLLMTEETNLDTSVDVYVKESIRKLQPPSAQYAHTVPASVELDAAARVRLVSATCCRLMMQYEGEAQVVHCGTNSHVCLQTEIGELRFEAVFAPAVATLLSRYPKFTQVSSLPFPDFDDPAEVAENQLLLVETLRDSNILQKE</sequence>
<dbReference type="GO" id="GO:0005730">
    <property type="term" value="C:nucleolus"/>
    <property type="evidence" value="ECO:0007669"/>
    <property type="project" value="TreeGrafter"/>
</dbReference>
<evidence type="ECO:0000313" key="15">
    <source>
        <dbReference type="EMBL" id="EPY23589.1"/>
    </source>
</evidence>
<dbReference type="EMBL" id="ATMH01007638">
    <property type="protein sequence ID" value="EPY23589.1"/>
    <property type="molecule type" value="Genomic_DNA"/>
</dbReference>
<keyword evidence="6 12" id="KW-0223">Dioxygenase</keyword>
<evidence type="ECO:0000256" key="1">
    <source>
        <dbReference type="ARBA" id="ARBA00004123"/>
    </source>
</evidence>
<evidence type="ECO:0000256" key="3">
    <source>
        <dbReference type="ARBA" id="ARBA00022491"/>
    </source>
</evidence>
<keyword evidence="15" id="KW-0808">Transferase</keyword>
<dbReference type="SMART" id="SM00558">
    <property type="entry name" value="JmjC"/>
    <property type="match status" value="1"/>
</dbReference>
<dbReference type="InterPro" id="IPR003347">
    <property type="entry name" value="JmjC_dom"/>
</dbReference>
<dbReference type="OrthoDB" id="425950at2759"/>
<reference evidence="15 18" key="1">
    <citation type="journal article" date="2013" name="PLoS ONE">
        <title>Predicting the Proteins of Angomonas deanei, Strigomonas culicis and Their Respective Endosymbionts Reveals New Aspects of the Trypanosomatidae Family.</title>
        <authorList>
            <person name="Motta M.C."/>
            <person name="Martins A.C."/>
            <person name="de Souza S.S."/>
            <person name="Catta-Preta C.M."/>
            <person name="Silva R."/>
            <person name="Klein C.C."/>
            <person name="de Almeida L.G."/>
            <person name="de Lima Cunha O."/>
            <person name="Ciapina L.P."/>
            <person name="Brocchi M."/>
            <person name="Colabardini A.C."/>
            <person name="de Araujo Lima B."/>
            <person name="Machado C.R."/>
            <person name="de Almeida Soares C.M."/>
            <person name="Probst C.M."/>
            <person name="de Menezes C.B."/>
            <person name="Thompson C.E."/>
            <person name="Bartholomeu D.C."/>
            <person name="Gradia D.F."/>
            <person name="Pavoni D.P."/>
            <person name="Grisard E.C."/>
            <person name="Fantinatti-Garboggini F."/>
            <person name="Marchini F.K."/>
            <person name="Rodrigues-Luiz G.F."/>
            <person name="Wagner G."/>
            <person name="Goldman G.H."/>
            <person name="Fietto J.L."/>
            <person name="Elias M.C."/>
            <person name="Goldman M.H."/>
            <person name="Sagot M.F."/>
            <person name="Pereira M."/>
            <person name="Stoco P.H."/>
            <person name="de Mendonca-Neto R.P."/>
            <person name="Teixeira S.M."/>
            <person name="Maciel T.E."/>
            <person name="de Oliveira Mendes T.A."/>
            <person name="Urmenyi T.P."/>
            <person name="de Souza W."/>
            <person name="Schenkman S."/>
            <person name="de Vasconcelos A.T."/>
        </authorList>
    </citation>
    <scope>NUCLEOTIDE SEQUENCE [LARGE SCALE GENOMIC DNA]</scope>
</reference>
<evidence type="ECO:0000256" key="9">
    <source>
        <dbReference type="ARBA" id="ARBA00023015"/>
    </source>
</evidence>
<proteinExistence type="inferred from homology"/>
<feature type="domain" description="JmjC" evidence="14">
    <location>
        <begin position="137"/>
        <end position="282"/>
    </location>
</feature>
<dbReference type="GO" id="GO:0008168">
    <property type="term" value="F:methyltransferase activity"/>
    <property type="evidence" value="ECO:0007669"/>
    <property type="project" value="UniProtKB-KW"/>
</dbReference>
<dbReference type="AlphaFoldDB" id="S9U4A4"/>
<dbReference type="InterPro" id="IPR049043">
    <property type="entry name" value="WHD_RIOX1"/>
</dbReference>
<dbReference type="EC" id="1.14.11.-" evidence="12"/>
<dbReference type="Gene3D" id="2.60.120.650">
    <property type="entry name" value="Cupin"/>
    <property type="match status" value="1"/>
</dbReference>
<evidence type="ECO:0000313" key="16">
    <source>
        <dbReference type="EMBL" id="EPY25251.1"/>
    </source>
</evidence>
<keyword evidence="8 12" id="KW-0408">Iron</keyword>
<evidence type="ECO:0000256" key="6">
    <source>
        <dbReference type="ARBA" id="ARBA00022964"/>
    </source>
</evidence>
<dbReference type="EMBL" id="ATMH01006767">
    <property type="protein sequence ID" value="EPY25251.1"/>
    <property type="molecule type" value="Genomic_DNA"/>
</dbReference>
<evidence type="ECO:0000256" key="12">
    <source>
        <dbReference type="RuleBase" id="RU366061"/>
    </source>
</evidence>
<dbReference type="Gene3D" id="3.90.930.40">
    <property type="match status" value="1"/>
</dbReference>
<keyword evidence="9 12" id="KW-0805">Transcription regulation</keyword>
<feature type="region of interest" description="Disordered" evidence="13">
    <location>
        <begin position="1"/>
        <end position="27"/>
    </location>
</feature>
<organism evidence="15 18">
    <name type="scientific">Strigomonas culicis</name>
    <dbReference type="NCBI Taxonomy" id="28005"/>
    <lineage>
        <taxon>Eukaryota</taxon>
        <taxon>Discoba</taxon>
        <taxon>Euglenozoa</taxon>
        <taxon>Kinetoplastea</taxon>
        <taxon>Metakinetoplastina</taxon>
        <taxon>Trypanosomatida</taxon>
        <taxon>Trypanosomatidae</taxon>
        <taxon>Strigomonadinae</taxon>
        <taxon>Strigomonas</taxon>
    </lineage>
</organism>
<keyword evidence="4 12" id="KW-0479">Metal-binding</keyword>
<dbReference type="Pfam" id="PF08007">
    <property type="entry name" value="JmjC_2"/>
    <property type="match status" value="1"/>
</dbReference>
<name>S9U4A4_9TRYP</name>
<evidence type="ECO:0000256" key="8">
    <source>
        <dbReference type="ARBA" id="ARBA00023004"/>
    </source>
</evidence>
<comment type="function">
    <text evidence="12">Oxygenase that can act as both a histone lysine demethylase and a ribosomal histidine hydroxylase.</text>
</comment>
<dbReference type="Pfam" id="PF21233">
    <property type="entry name" value="WHD_RIOX1"/>
    <property type="match status" value="1"/>
</dbReference>
<comment type="subcellular location">
    <subcellularLocation>
        <location evidence="1 12">Nucleus</location>
    </subcellularLocation>
</comment>
<keyword evidence="10 12" id="KW-0804">Transcription</keyword>
<dbReference type="GO" id="GO:0032453">
    <property type="term" value="F:histone H3K4 demethylase activity"/>
    <property type="evidence" value="ECO:0007669"/>
    <property type="project" value="TreeGrafter"/>
</dbReference>
<keyword evidence="7 12" id="KW-0560">Oxidoreductase</keyword>
<dbReference type="PANTHER" id="PTHR13096">
    <property type="entry name" value="MINA53 MYC INDUCED NUCLEAR ANTIGEN"/>
    <property type="match status" value="1"/>
</dbReference>
<evidence type="ECO:0000256" key="4">
    <source>
        <dbReference type="ARBA" id="ARBA00022723"/>
    </source>
</evidence>